<reference evidence="1 5" key="2">
    <citation type="submission" date="2019-01" db="EMBL/GenBank/DDBJ databases">
        <title>Complete Genome Sequence and Annotation of the Paracoccus pantotrophus type strain DSM 2944.</title>
        <authorList>
            <person name="Bockwoldt J.A."/>
            <person name="Zimmermann M."/>
            <person name="Tiso T."/>
            <person name="Blank L.M."/>
        </authorList>
    </citation>
    <scope>NUCLEOTIDE SEQUENCE [LARGE SCALE GENOMIC DNA]</scope>
    <source>
        <strain evidence="1 5">DSM 2944</strain>
        <plasmid evidence="5">ppan2</plasmid>
        <plasmid evidence="1">pPAN2</plasmid>
    </source>
</reference>
<gene>
    <name evidence="3" type="ORF">BDE18_3779</name>
    <name evidence="1" type="ORF">ESD82_10165</name>
    <name evidence="2" type="ORF">HYQ43_21450</name>
</gene>
<dbReference type="EMBL" id="CP058691">
    <property type="protein sequence ID" value="QLH16785.1"/>
    <property type="molecule type" value="Genomic_DNA"/>
</dbReference>
<evidence type="ECO:0000313" key="5">
    <source>
        <dbReference type="Proteomes" id="UP000326453"/>
    </source>
</evidence>
<reference evidence="2 6" key="3">
    <citation type="submission" date="2020-07" db="EMBL/GenBank/DDBJ databases">
        <title>The complete genome of Paracoccus pantotrophus ACCC 10489.</title>
        <authorList>
            <person name="Si Y."/>
        </authorList>
    </citation>
    <scope>NUCLEOTIDE SEQUENCE [LARGE SCALE GENOMIC DNA]</scope>
    <source>
        <strain evidence="2 6">ACCC10489</strain>
        <plasmid evidence="2 6">unnamed1</plasmid>
    </source>
</reference>
<dbReference type="InterPro" id="IPR029069">
    <property type="entry name" value="HotDog_dom_sf"/>
</dbReference>
<organism evidence="1 5">
    <name type="scientific">Paracoccus pantotrophus</name>
    <name type="common">Thiosphaera pantotropha</name>
    <dbReference type="NCBI Taxonomy" id="82367"/>
    <lineage>
        <taxon>Bacteria</taxon>
        <taxon>Pseudomonadati</taxon>
        <taxon>Pseudomonadota</taxon>
        <taxon>Alphaproteobacteria</taxon>
        <taxon>Rhodobacterales</taxon>
        <taxon>Paracoccaceae</taxon>
        <taxon>Paracoccus</taxon>
    </lineage>
</organism>
<dbReference type="Proteomes" id="UP000326453">
    <property type="component" value="Plasmid pPAN2"/>
</dbReference>
<geneLocation type="plasmid" evidence="5">
    <name>ppan2</name>
</geneLocation>
<dbReference type="GeneID" id="51370932"/>
<dbReference type="OrthoDB" id="7204167at2"/>
<dbReference type="AlphaFoldDB" id="A0A1I5HPW3"/>
<evidence type="ECO:0000313" key="6">
    <source>
        <dbReference type="Proteomes" id="UP000509322"/>
    </source>
</evidence>
<dbReference type="Proteomes" id="UP000273626">
    <property type="component" value="Unassembled WGS sequence"/>
</dbReference>
<protein>
    <submittedName>
        <fullName evidence="3">4-hydroxybenzoyl-CoA thioesterase</fullName>
    </submittedName>
    <submittedName>
        <fullName evidence="1">Acyl-CoA thioesterase</fullName>
    </submittedName>
</protein>
<keyword evidence="1" id="KW-0614">Plasmid</keyword>
<dbReference type="Pfam" id="PF13279">
    <property type="entry name" value="4HBT_2"/>
    <property type="match status" value="1"/>
</dbReference>
<proteinExistence type="predicted"/>
<geneLocation type="plasmid" evidence="2 6">
    <name>unnamed1</name>
</geneLocation>
<dbReference type="SUPFAM" id="SSF54637">
    <property type="entry name" value="Thioesterase/thiol ester dehydrase-isomerase"/>
    <property type="match status" value="1"/>
</dbReference>
<keyword evidence="4" id="KW-1185">Reference proteome</keyword>
<dbReference type="KEGG" id="ppan:ESD82_10165"/>
<dbReference type="EMBL" id="RBLI01000003">
    <property type="protein sequence ID" value="RKS42853.1"/>
    <property type="molecule type" value="Genomic_DNA"/>
</dbReference>
<dbReference type="EMBL" id="CP044425">
    <property type="protein sequence ID" value="QFG36553.1"/>
    <property type="molecule type" value="Genomic_DNA"/>
</dbReference>
<dbReference type="Proteomes" id="UP000509322">
    <property type="component" value="Plasmid unnamed1"/>
</dbReference>
<evidence type="ECO:0000313" key="3">
    <source>
        <dbReference type="EMBL" id="RKS42853.1"/>
    </source>
</evidence>
<name>A0A1I5HPW3_PARPN</name>
<geneLocation type="plasmid" evidence="1">
    <name>pPAN2</name>
</geneLocation>
<sequence length="139" mass="15617">MIYRRRIQVEFNHCDPAGIVFYPRYFEMLNSVIENFFAEVLAYPFTRIHVEEDCAVPTVQIEAGFRAPSRLGEVLDFALEVQHVGGSSARLVQRASAGGQLKLQCVSTLVWVTPQGRAAPWPEAIRRKMIAFMEASDGA</sequence>
<evidence type="ECO:0000313" key="1">
    <source>
        <dbReference type="EMBL" id="QFG36553.1"/>
    </source>
</evidence>
<evidence type="ECO:0000313" key="2">
    <source>
        <dbReference type="EMBL" id="QLH16785.1"/>
    </source>
</evidence>
<dbReference type="Gene3D" id="3.10.129.10">
    <property type="entry name" value="Hotdog Thioesterase"/>
    <property type="match status" value="1"/>
</dbReference>
<dbReference type="CDD" id="cd00586">
    <property type="entry name" value="4HBT"/>
    <property type="match status" value="1"/>
</dbReference>
<evidence type="ECO:0000313" key="4">
    <source>
        <dbReference type="Proteomes" id="UP000273626"/>
    </source>
</evidence>
<accession>A0A1I5HPW3</accession>
<reference evidence="3 4" key="1">
    <citation type="submission" date="2018-10" db="EMBL/GenBank/DDBJ databases">
        <title>Genomic Encyclopedia of Archaeal and Bacterial Type Strains, Phase II (KMG-II): from individual species to whole genera.</title>
        <authorList>
            <person name="Goeker M."/>
        </authorList>
    </citation>
    <scope>NUCLEOTIDE SEQUENCE [LARGE SCALE GENOMIC DNA]</scope>
    <source>
        <strain evidence="4">ATCC 35512 / DSM 2944 / CIP 106514 / LMD 82.5 / NBRC 102493 / NCCB 82005 / GB17</strain>
        <strain evidence="3">DSM 2944</strain>
    </source>
</reference>
<dbReference type="RefSeq" id="WP_024843845.1">
    <property type="nucleotide sequence ID" value="NZ_CP038205.1"/>
</dbReference>